<keyword evidence="2" id="KW-0812">Transmembrane</keyword>
<evidence type="ECO:0000313" key="5">
    <source>
        <dbReference type="Proteomes" id="UP000198717"/>
    </source>
</evidence>
<feature type="transmembrane region" description="Helical" evidence="2">
    <location>
        <begin position="6"/>
        <end position="24"/>
    </location>
</feature>
<proteinExistence type="predicted"/>
<protein>
    <submittedName>
        <fullName evidence="3">Uncharacterized protein</fullName>
    </submittedName>
</protein>
<dbReference type="Proteomes" id="UP000198717">
    <property type="component" value="Unassembled WGS sequence"/>
</dbReference>
<keyword evidence="2" id="KW-0472">Membrane</keyword>
<evidence type="ECO:0000256" key="2">
    <source>
        <dbReference type="SAM" id="Phobius"/>
    </source>
</evidence>
<sequence>MTLTAWLAGLSLAAFAVALVLVYLRLRWWARRCEAVEQERDEAWQPRVRAMGTESLWLKERLDIEDALTRLWPRLAVQTPEEGAAVAVLRAAFPSLPAPGDGLTTRDVTSEPAAAESPTVGSTDARATCPTCSDTACVAPGHCDDPGYFFGGDGP</sequence>
<comment type="caution">
    <text evidence="3">The sequence shown here is derived from an EMBL/GenBank/DDBJ whole genome shotgun (WGS) entry which is preliminary data.</text>
</comment>
<gene>
    <name evidence="3" type="ORF">MVI01_69790</name>
    <name evidence="4" type="ORF">SAMN04488504_102120</name>
</gene>
<accession>A0A511HPA8</accession>
<reference evidence="4 5" key="1">
    <citation type="submission" date="2016-10" db="EMBL/GenBank/DDBJ databases">
        <authorList>
            <person name="Varghese N."/>
            <person name="Submissions S."/>
        </authorList>
    </citation>
    <scope>NUCLEOTIDE SEQUENCE [LARGE SCALE GENOMIC DNA]</scope>
    <source>
        <strain evidence="4 5">DSM 2260</strain>
    </source>
</reference>
<feature type="region of interest" description="Disordered" evidence="1">
    <location>
        <begin position="100"/>
        <end position="126"/>
    </location>
</feature>
<keyword evidence="5" id="KW-1185">Reference proteome</keyword>
<reference evidence="3 6" key="2">
    <citation type="submission" date="2019-07" db="EMBL/GenBank/DDBJ databases">
        <title>Whole genome shotgun sequence of Myxococcus virescens NBRC 100334.</title>
        <authorList>
            <person name="Hosoyama A."/>
            <person name="Uohara A."/>
            <person name="Ohji S."/>
            <person name="Ichikawa N."/>
        </authorList>
    </citation>
    <scope>NUCLEOTIDE SEQUENCE [LARGE SCALE GENOMIC DNA]</scope>
    <source>
        <strain evidence="3 6">NBRC 100334</strain>
    </source>
</reference>
<dbReference type="Proteomes" id="UP000321224">
    <property type="component" value="Unassembled WGS sequence"/>
</dbReference>
<dbReference type="AlphaFoldDB" id="A0A511HPA8"/>
<dbReference type="EMBL" id="BJVY01000063">
    <property type="protein sequence ID" value="GEL75195.1"/>
    <property type="molecule type" value="Genomic_DNA"/>
</dbReference>
<evidence type="ECO:0000313" key="6">
    <source>
        <dbReference type="Proteomes" id="UP000321224"/>
    </source>
</evidence>
<dbReference type="RefSeq" id="WP_244171495.1">
    <property type="nucleotide sequence ID" value="NZ_BJVY01000063.1"/>
</dbReference>
<name>A0A511HPA8_9BACT</name>
<organism evidence="3 6">
    <name type="scientific">Myxococcus virescens</name>
    <dbReference type="NCBI Taxonomy" id="83456"/>
    <lineage>
        <taxon>Bacteria</taxon>
        <taxon>Pseudomonadati</taxon>
        <taxon>Myxococcota</taxon>
        <taxon>Myxococcia</taxon>
        <taxon>Myxococcales</taxon>
        <taxon>Cystobacterineae</taxon>
        <taxon>Myxococcaceae</taxon>
        <taxon>Myxococcus</taxon>
    </lineage>
</organism>
<dbReference type="EMBL" id="FNAJ01000002">
    <property type="protein sequence ID" value="SDD64957.1"/>
    <property type="molecule type" value="Genomic_DNA"/>
</dbReference>
<evidence type="ECO:0000313" key="4">
    <source>
        <dbReference type="EMBL" id="SDD64957.1"/>
    </source>
</evidence>
<evidence type="ECO:0000313" key="3">
    <source>
        <dbReference type="EMBL" id="GEL75195.1"/>
    </source>
</evidence>
<evidence type="ECO:0000256" key="1">
    <source>
        <dbReference type="SAM" id="MobiDB-lite"/>
    </source>
</evidence>
<keyword evidence="2" id="KW-1133">Transmembrane helix</keyword>